<dbReference type="InterPro" id="IPR013881">
    <property type="entry name" value="Pre-mRNA_splic_Prp3_dom"/>
</dbReference>
<dbReference type="GO" id="GO:0046540">
    <property type="term" value="C:U4/U6 x U5 tri-snRNP complex"/>
    <property type="evidence" value="ECO:0007669"/>
    <property type="project" value="InterPro"/>
</dbReference>
<dbReference type="EMBL" id="CAID01000006">
    <property type="protein sequence ID" value="CEF98473.1"/>
    <property type="molecule type" value="Genomic_DNA"/>
</dbReference>
<dbReference type="Pfam" id="PF08572">
    <property type="entry name" value="PRP3"/>
    <property type="match status" value="1"/>
</dbReference>
<dbReference type="InParanoid" id="A0A090N3P4"/>
<evidence type="ECO:0000313" key="9">
    <source>
        <dbReference type="Proteomes" id="UP000009170"/>
    </source>
</evidence>
<feature type="region of interest" description="Disordered" evidence="5">
    <location>
        <begin position="1"/>
        <end position="126"/>
    </location>
</feature>
<dbReference type="InterPro" id="IPR027104">
    <property type="entry name" value="Prp3"/>
</dbReference>
<dbReference type="PANTHER" id="PTHR14212:SF0">
    <property type="entry name" value="U4_U6 SMALL NUCLEAR RIBONUCLEOPROTEIN PRP3"/>
    <property type="match status" value="1"/>
</dbReference>
<dbReference type="GO" id="GO:0000398">
    <property type="term" value="P:mRNA splicing, via spliceosome"/>
    <property type="evidence" value="ECO:0007669"/>
    <property type="project" value="InterPro"/>
</dbReference>
<proteinExistence type="predicted"/>
<dbReference type="Proteomes" id="UP000009170">
    <property type="component" value="Unassembled WGS sequence"/>
</dbReference>
<dbReference type="InterPro" id="IPR010541">
    <property type="entry name" value="Prp3_C"/>
</dbReference>
<feature type="compositionally biased region" description="Low complexity" evidence="5">
    <location>
        <begin position="48"/>
        <end position="58"/>
    </location>
</feature>
<evidence type="ECO:0000259" key="7">
    <source>
        <dbReference type="Pfam" id="PF08572"/>
    </source>
</evidence>
<reference evidence="9" key="1">
    <citation type="journal article" date="2006" name="Proc. Natl. Acad. Sci. U.S.A.">
        <title>Genome analysis of the smallest free-living eukaryote Ostreococcus tauri unveils many unique features.</title>
        <authorList>
            <person name="Derelle E."/>
            <person name="Ferraz C."/>
            <person name="Rombauts S."/>
            <person name="Rouze P."/>
            <person name="Worden A.Z."/>
            <person name="Robbens S."/>
            <person name="Partensky F."/>
            <person name="Degroeve S."/>
            <person name="Echeynie S."/>
            <person name="Cooke R."/>
            <person name="Saeys Y."/>
            <person name="Wuyts J."/>
            <person name="Jabbari K."/>
            <person name="Bowler C."/>
            <person name="Panaud O."/>
            <person name="Piegu B."/>
            <person name="Ball S.G."/>
            <person name="Ral J.-P."/>
            <person name="Bouget F.-Y."/>
            <person name="Piganeau G."/>
            <person name="De Baets B."/>
            <person name="Picard A."/>
            <person name="Delseny M."/>
            <person name="Demaille J."/>
            <person name="Van de Peer Y."/>
            <person name="Moreau H."/>
        </authorList>
    </citation>
    <scope>NUCLEOTIDE SEQUENCE [LARGE SCALE GENOMIC DNA]</scope>
    <source>
        <strain evidence="9">OTTH 0595 / CCAP 157/2 / RCC745</strain>
    </source>
</reference>
<evidence type="ECO:0000256" key="4">
    <source>
        <dbReference type="ARBA" id="ARBA00023242"/>
    </source>
</evidence>
<accession>A0A090N3P4</accession>
<evidence type="ECO:0000259" key="6">
    <source>
        <dbReference type="Pfam" id="PF06544"/>
    </source>
</evidence>
<reference evidence="8 9" key="2">
    <citation type="journal article" date="2014" name="BMC Genomics">
        <title>An improved genome of the model marine alga Ostreococcus tauri unfolds by assessing Illumina de novo assemblies.</title>
        <authorList>
            <person name="Blanc-Mathieu R."/>
            <person name="Verhelst B."/>
            <person name="Derelle E."/>
            <person name="Rombauts S."/>
            <person name="Bouget F.Y."/>
            <person name="Carre I."/>
            <person name="Chateau A."/>
            <person name="Eyre-Walker A."/>
            <person name="Grimsley N."/>
            <person name="Moreau H."/>
            <person name="Piegu B."/>
            <person name="Rivals E."/>
            <person name="Schackwitz W."/>
            <person name="Van de Peer Y."/>
            <person name="Piganeau G."/>
        </authorList>
    </citation>
    <scope>NUCLEOTIDE SEQUENCE [LARGE SCALE GENOMIC DNA]</scope>
    <source>
        <strain evidence="9">OTTH 0595 / CCAP 157/2 / RCC745</strain>
    </source>
</reference>
<dbReference type="KEGG" id="ota:OT_ostta06g03730"/>
<dbReference type="AlphaFoldDB" id="A0A090N3P4"/>
<keyword evidence="2" id="KW-0507">mRNA processing</keyword>
<dbReference type="Pfam" id="PF06544">
    <property type="entry name" value="Prp3_C"/>
    <property type="match status" value="1"/>
</dbReference>
<organism evidence="8 9">
    <name type="scientific">Ostreococcus tauri</name>
    <name type="common">Marine green alga</name>
    <dbReference type="NCBI Taxonomy" id="70448"/>
    <lineage>
        <taxon>Eukaryota</taxon>
        <taxon>Viridiplantae</taxon>
        <taxon>Chlorophyta</taxon>
        <taxon>Mamiellophyceae</taxon>
        <taxon>Mamiellales</taxon>
        <taxon>Bathycoccaceae</taxon>
        <taxon>Ostreococcus</taxon>
    </lineage>
</organism>
<feature type="domain" description="Pre-mRNA-splicing factor 3" evidence="7">
    <location>
        <begin position="350"/>
        <end position="568"/>
    </location>
</feature>
<comment type="subcellular location">
    <subcellularLocation>
        <location evidence="1">Nucleus</location>
    </subcellularLocation>
</comment>
<keyword evidence="8" id="KW-0687">Ribonucleoprotein</keyword>
<feature type="compositionally biased region" description="Low complexity" evidence="5">
    <location>
        <begin position="1"/>
        <end position="39"/>
    </location>
</feature>
<dbReference type="STRING" id="70448.A0A090N3P4"/>
<sequence length="724" mass="81266">MPTRSTRSTRGTNGGMTTIEGDGTTTSDGAGTADATGPRARSRRAADANDATVDAVGTSGVGRRTGGVKEVDAAGDARGTKRGAPSEDAEGANASVPRTKRRRWEDGSGENAETPSERAVEEKPRVKPKLDKAALLKQKEALLKQKELAAKLKAKKEADEAKKASAASGRPRAAPMALRLDAQGREVDERGNLVVHKVIESSALSANLKQQRAAAFAQAQAQAQAEMVAQIGSEYDDPRMRAFSGRSRKARSTLQVRFVPRVEDSIFLLQRIFQSSEVNLTKCPLETTRMLQRKACALILAGVYSLTWVTLRRYIRFHTRLFFCARKSKLHSVVRPLHVTLQFLGLRHQTFVEDGKFQKEADMHRLRLQFGDEKAKRITDRSEREKRHAAHMETLQKEAEMDPNLVPVGERPSVAKGASAARPIAPAAEVPDVEWWDKELLQNGTYDDVMNGNWNVNMDKFDVYVQHPVPIKPPLDGPAPAPQPLMLTKAEQKKLRTQRRVAREKEKQEMIRQGLIEPPKPKVKISNLMRVLKDEAVLDPTAMEREVREQMAEREQAHMDRNMARMLTPAERREKKMRKLLGNDASGEVHMRVYRIEDMSNTKNKFKVDINAQENHLTGVGIITETFTIVIVEGTAKSIRRYDKLMTRRIDWNASLNDDMEVDDDKKNKCTCVWKGVSTVHHLKRFTFEQLRSEAAARRYLSEVKLDHLFDAAYACVAVAEEDE</sequence>
<feature type="domain" description="Small nuclear ribonucleoprotein Prp3 C-terminal" evidence="6">
    <location>
        <begin position="592"/>
        <end position="713"/>
    </location>
</feature>
<dbReference type="OrthoDB" id="10264544at2759"/>
<evidence type="ECO:0000256" key="1">
    <source>
        <dbReference type="ARBA" id="ARBA00004123"/>
    </source>
</evidence>
<feature type="compositionally biased region" description="Basic and acidic residues" evidence="5">
    <location>
        <begin position="115"/>
        <end position="126"/>
    </location>
</feature>
<evidence type="ECO:0000256" key="2">
    <source>
        <dbReference type="ARBA" id="ARBA00022664"/>
    </source>
</evidence>
<gene>
    <name evidence="8" type="ORF">OT_ostta06g03730</name>
</gene>
<evidence type="ECO:0000256" key="3">
    <source>
        <dbReference type="ARBA" id="ARBA00023187"/>
    </source>
</evidence>
<protein>
    <submittedName>
        <fullName evidence="8">U4/U6 small nuclear ribonucleoprotein Prp3</fullName>
    </submittedName>
</protein>
<dbReference type="PANTHER" id="PTHR14212">
    <property type="entry name" value="U4/U6-ASSOCIATED RNA SPLICING FACTOR-RELATED"/>
    <property type="match status" value="1"/>
</dbReference>
<keyword evidence="3" id="KW-0508">mRNA splicing</keyword>
<evidence type="ECO:0000256" key="5">
    <source>
        <dbReference type="SAM" id="MobiDB-lite"/>
    </source>
</evidence>
<evidence type="ECO:0000313" key="8">
    <source>
        <dbReference type="EMBL" id="CEF98473.1"/>
    </source>
</evidence>
<keyword evidence="9" id="KW-1185">Reference proteome</keyword>
<name>A0A090N3P4_OSTTA</name>
<keyword evidence="4" id="KW-0539">Nucleus</keyword>
<dbReference type="RefSeq" id="XP_022839283.1">
    <property type="nucleotide sequence ID" value="XM_022984088.1"/>
</dbReference>
<dbReference type="GeneID" id="9833409"/>
<comment type="caution">
    <text evidence="8">The sequence shown here is derived from an EMBL/GenBank/DDBJ whole genome shotgun (WGS) entry which is preliminary data.</text>
</comment>
<dbReference type="CDD" id="cd24162">
    <property type="entry name" value="Prp3_C"/>
    <property type="match status" value="1"/>
</dbReference>